<dbReference type="SUPFAM" id="SSF54928">
    <property type="entry name" value="RNA-binding domain, RBD"/>
    <property type="match status" value="2"/>
</dbReference>
<accession>A0AAV9EZP6</accession>
<reference evidence="5" key="2">
    <citation type="submission" date="2023-06" db="EMBL/GenBank/DDBJ databases">
        <authorList>
            <person name="Ma L."/>
            <person name="Liu K.-W."/>
            <person name="Li Z."/>
            <person name="Hsiao Y.-Y."/>
            <person name="Qi Y."/>
            <person name="Fu T."/>
            <person name="Tang G."/>
            <person name="Zhang D."/>
            <person name="Sun W.-H."/>
            <person name="Liu D.-K."/>
            <person name="Li Y."/>
            <person name="Chen G.-Z."/>
            <person name="Liu X.-D."/>
            <person name="Liao X.-Y."/>
            <person name="Jiang Y.-T."/>
            <person name="Yu X."/>
            <person name="Hao Y."/>
            <person name="Huang J."/>
            <person name="Zhao X.-W."/>
            <person name="Ke S."/>
            <person name="Chen Y.-Y."/>
            <person name="Wu W.-L."/>
            <person name="Hsu J.-L."/>
            <person name="Lin Y.-F."/>
            <person name="Huang M.-D."/>
            <person name="Li C.-Y."/>
            <person name="Huang L."/>
            <person name="Wang Z.-W."/>
            <person name="Zhao X."/>
            <person name="Zhong W.-Y."/>
            <person name="Peng D.-H."/>
            <person name="Ahmad S."/>
            <person name="Lan S."/>
            <person name="Zhang J.-S."/>
            <person name="Tsai W.-C."/>
            <person name="Van De Peer Y."/>
            <person name="Liu Z.-J."/>
        </authorList>
    </citation>
    <scope>NUCLEOTIDE SEQUENCE</scope>
    <source>
        <strain evidence="5">CP</strain>
        <tissue evidence="5">Leaves</tissue>
    </source>
</reference>
<reference evidence="5" key="1">
    <citation type="journal article" date="2023" name="Nat. Commun.">
        <title>Diploid and tetraploid genomes of Acorus and the evolution of monocots.</title>
        <authorList>
            <person name="Ma L."/>
            <person name="Liu K.W."/>
            <person name="Li Z."/>
            <person name="Hsiao Y.Y."/>
            <person name="Qi Y."/>
            <person name="Fu T."/>
            <person name="Tang G.D."/>
            <person name="Zhang D."/>
            <person name="Sun W.H."/>
            <person name="Liu D.K."/>
            <person name="Li Y."/>
            <person name="Chen G.Z."/>
            <person name="Liu X.D."/>
            <person name="Liao X.Y."/>
            <person name="Jiang Y.T."/>
            <person name="Yu X."/>
            <person name="Hao Y."/>
            <person name="Huang J."/>
            <person name="Zhao X.W."/>
            <person name="Ke S."/>
            <person name="Chen Y.Y."/>
            <person name="Wu W.L."/>
            <person name="Hsu J.L."/>
            <person name="Lin Y.F."/>
            <person name="Huang M.D."/>
            <person name="Li C.Y."/>
            <person name="Huang L."/>
            <person name="Wang Z.W."/>
            <person name="Zhao X."/>
            <person name="Zhong W.Y."/>
            <person name="Peng D.H."/>
            <person name="Ahmad S."/>
            <person name="Lan S."/>
            <person name="Zhang J.S."/>
            <person name="Tsai W.C."/>
            <person name="Van de Peer Y."/>
            <person name="Liu Z.J."/>
        </authorList>
    </citation>
    <scope>NUCLEOTIDE SEQUENCE</scope>
    <source>
        <strain evidence="5">CP</strain>
    </source>
</reference>
<keyword evidence="6" id="KW-1185">Reference proteome</keyword>
<dbReference type="InterPro" id="IPR000504">
    <property type="entry name" value="RRM_dom"/>
</dbReference>
<dbReference type="PROSITE" id="PS50102">
    <property type="entry name" value="RRM"/>
    <property type="match status" value="2"/>
</dbReference>
<dbReference type="PANTHER" id="PTHR48024:SF9">
    <property type="entry name" value="UBP1-ASSOCIATED PROTEINS 1A-RELATED"/>
    <property type="match status" value="1"/>
</dbReference>
<dbReference type="Gene3D" id="3.30.70.330">
    <property type="match status" value="2"/>
</dbReference>
<evidence type="ECO:0000256" key="3">
    <source>
        <dbReference type="SAM" id="MobiDB-lite"/>
    </source>
</evidence>
<dbReference type="InterPro" id="IPR050886">
    <property type="entry name" value="RNA-binding_reg"/>
</dbReference>
<feature type="compositionally biased region" description="Polar residues" evidence="3">
    <location>
        <begin position="10"/>
        <end position="20"/>
    </location>
</feature>
<evidence type="ECO:0000256" key="2">
    <source>
        <dbReference type="PROSITE-ProRule" id="PRU00176"/>
    </source>
</evidence>
<dbReference type="InterPro" id="IPR035979">
    <property type="entry name" value="RBD_domain_sf"/>
</dbReference>
<dbReference type="GO" id="GO:0003723">
    <property type="term" value="F:RNA binding"/>
    <property type="evidence" value="ECO:0007669"/>
    <property type="project" value="UniProtKB-UniRule"/>
</dbReference>
<feature type="domain" description="RRM" evidence="4">
    <location>
        <begin position="112"/>
        <end position="189"/>
    </location>
</feature>
<evidence type="ECO:0000313" key="6">
    <source>
        <dbReference type="Proteomes" id="UP001180020"/>
    </source>
</evidence>
<comment type="caution">
    <text evidence="5">The sequence shown here is derived from an EMBL/GenBank/DDBJ whole genome shotgun (WGS) entry which is preliminary data.</text>
</comment>
<evidence type="ECO:0000259" key="4">
    <source>
        <dbReference type="PROSITE" id="PS50102"/>
    </source>
</evidence>
<keyword evidence="5" id="KW-0687">Ribonucleoprotein</keyword>
<feature type="region of interest" description="Disordered" evidence="3">
    <location>
        <begin position="424"/>
        <end position="455"/>
    </location>
</feature>
<feature type="region of interest" description="Disordered" evidence="3">
    <location>
        <begin position="1"/>
        <end position="70"/>
    </location>
</feature>
<feature type="compositionally biased region" description="Acidic residues" evidence="3">
    <location>
        <begin position="57"/>
        <end position="67"/>
    </location>
</feature>
<sequence length="455" mass="48358">MANKKRKLIRSSTEQETTPAATEDVPVNGDTEGNHSDEETYEDQGGDLNETVNPSSVEEEEEEEEIQTEPVEKILEPFTKEQLIEILREAAESHPDVMDRVTRVAESDPVHRKIFVHGLGWDTTAETLTEAFRRYGEIEDCNAIRDKVTGKSKGYGFILFKRRVGARRALLQPQKKIGNRMTSCQLASAGPVPSPAPPVSEYTQRKIYVSNVSPDLDPQKLLQFFAKYGEIEEGPLGMDKQTGRPKGFALFVYRSVESARKALEEPHKSFDGTILHCQKAIDGPKTNKPGSAFYNQNLNQRTQFPRNDNMGYMGGTGSATMAGGMGFSPAAMGPAATAAGINPAIGQALTAILATQGSGLGLTNLLGTLGTVGAGPVVNPSGAGGAPMVSGGSYGMQGGYVNPSTVGGMNPTMMGGYGSQPAMQGGGYGNPQMGQGTGGRGQPGHMGGMPPYTGY</sequence>
<dbReference type="SMART" id="SM00360">
    <property type="entry name" value="RRM"/>
    <property type="match status" value="2"/>
</dbReference>
<feature type="compositionally biased region" description="Gly residues" evidence="3">
    <location>
        <begin position="424"/>
        <end position="447"/>
    </location>
</feature>
<dbReference type="PANTHER" id="PTHR48024">
    <property type="entry name" value="GEO13361P1-RELATED"/>
    <property type="match status" value="1"/>
</dbReference>
<dbReference type="Proteomes" id="UP001180020">
    <property type="component" value="Unassembled WGS sequence"/>
</dbReference>
<organism evidence="5 6">
    <name type="scientific">Acorus calamus</name>
    <name type="common">Sweet flag</name>
    <dbReference type="NCBI Taxonomy" id="4465"/>
    <lineage>
        <taxon>Eukaryota</taxon>
        <taxon>Viridiplantae</taxon>
        <taxon>Streptophyta</taxon>
        <taxon>Embryophyta</taxon>
        <taxon>Tracheophyta</taxon>
        <taxon>Spermatophyta</taxon>
        <taxon>Magnoliopsida</taxon>
        <taxon>Liliopsida</taxon>
        <taxon>Acoraceae</taxon>
        <taxon>Acorus</taxon>
    </lineage>
</organism>
<gene>
    <name evidence="5" type="primary">RNP1</name>
    <name evidence="5" type="ORF">QJS10_CPB04g00580</name>
</gene>
<dbReference type="Pfam" id="PF00076">
    <property type="entry name" value="RRM_1"/>
    <property type="match status" value="2"/>
</dbReference>
<dbReference type="AlphaFoldDB" id="A0AAV9EZP6"/>
<protein>
    <submittedName>
        <fullName evidence="5">Heterogeneous nuclear ribonucleoprotein 1</fullName>
    </submittedName>
</protein>
<dbReference type="GO" id="GO:1990904">
    <property type="term" value="C:ribonucleoprotein complex"/>
    <property type="evidence" value="ECO:0007669"/>
    <property type="project" value="UniProtKB-KW"/>
</dbReference>
<keyword evidence="1 2" id="KW-0694">RNA-binding</keyword>
<feature type="domain" description="RRM" evidence="4">
    <location>
        <begin position="205"/>
        <end position="288"/>
    </location>
</feature>
<name>A0AAV9EZP6_ACOCL</name>
<evidence type="ECO:0000256" key="1">
    <source>
        <dbReference type="ARBA" id="ARBA00022884"/>
    </source>
</evidence>
<dbReference type="EMBL" id="JAUJYO010000004">
    <property type="protein sequence ID" value="KAK1318706.1"/>
    <property type="molecule type" value="Genomic_DNA"/>
</dbReference>
<proteinExistence type="predicted"/>
<dbReference type="InterPro" id="IPR012677">
    <property type="entry name" value="Nucleotide-bd_a/b_plait_sf"/>
</dbReference>
<evidence type="ECO:0000313" key="5">
    <source>
        <dbReference type="EMBL" id="KAK1318706.1"/>
    </source>
</evidence>
<dbReference type="GO" id="GO:0005634">
    <property type="term" value="C:nucleus"/>
    <property type="evidence" value="ECO:0007669"/>
    <property type="project" value="TreeGrafter"/>
</dbReference>